<proteinExistence type="predicted"/>
<sequence>MKWESIEPADDRHPKPTVYCPCSAVPDPRGMRAMVGSRALGWRGDMRADSPITQRGRTYVPMLTEHDWYRAEEEQLEVFAPLVPIERVWIELVGYFSDSDPSGPDAPLAIPVGNERRIAGRRIVHVPPENGKEERDLRAISEIFSVGYETFVLTAREADWYRWAWSGKIPAARRLTSQTLWVE</sequence>
<dbReference type="EMBL" id="BOPF01000055">
    <property type="protein sequence ID" value="GIJ51813.1"/>
    <property type="molecule type" value="Genomic_DNA"/>
</dbReference>
<evidence type="ECO:0000313" key="1">
    <source>
        <dbReference type="EMBL" id="GIJ51813.1"/>
    </source>
</evidence>
<dbReference type="Proteomes" id="UP000619260">
    <property type="component" value="Unassembled WGS sequence"/>
</dbReference>
<gene>
    <name evidence="1" type="ORF">Val02_86990</name>
</gene>
<comment type="caution">
    <text evidence="1">The sequence shown here is derived from an EMBL/GenBank/DDBJ whole genome shotgun (WGS) entry which is preliminary data.</text>
</comment>
<accession>A0A8J3YWF3</accession>
<organism evidence="1 2">
    <name type="scientific">Virgisporangium aliadipatigenens</name>
    <dbReference type="NCBI Taxonomy" id="741659"/>
    <lineage>
        <taxon>Bacteria</taxon>
        <taxon>Bacillati</taxon>
        <taxon>Actinomycetota</taxon>
        <taxon>Actinomycetes</taxon>
        <taxon>Micromonosporales</taxon>
        <taxon>Micromonosporaceae</taxon>
        <taxon>Virgisporangium</taxon>
    </lineage>
</organism>
<reference evidence="1" key="1">
    <citation type="submission" date="2021-01" db="EMBL/GenBank/DDBJ databases">
        <title>Whole genome shotgun sequence of Virgisporangium aliadipatigenens NBRC 105644.</title>
        <authorList>
            <person name="Komaki H."/>
            <person name="Tamura T."/>
        </authorList>
    </citation>
    <scope>NUCLEOTIDE SEQUENCE</scope>
    <source>
        <strain evidence="1">NBRC 105644</strain>
    </source>
</reference>
<keyword evidence="2" id="KW-1185">Reference proteome</keyword>
<name>A0A8J3YWF3_9ACTN</name>
<protein>
    <submittedName>
        <fullName evidence="1">Uncharacterized protein</fullName>
    </submittedName>
</protein>
<dbReference type="AlphaFoldDB" id="A0A8J3YWF3"/>
<evidence type="ECO:0000313" key="2">
    <source>
        <dbReference type="Proteomes" id="UP000619260"/>
    </source>
</evidence>